<evidence type="ECO:0000313" key="2">
    <source>
        <dbReference type="Proteomes" id="UP001281761"/>
    </source>
</evidence>
<gene>
    <name evidence="1" type="ORF">BLNAU_23594</name>
</gene>
<dbReference type="InterPro" id="IPR011050">
    <property type="entry name" value="Pectin_lyase_fold/virulence"/>
</dbReference>
<accession>A0ABQ9WPT9</accession>
<comment type="caution">
    <text evidence="1">The sequence shown here is derived from an EMBL/GenBank/DDBJ whole genome shotgun (WGS) entry which is preliminary data.</text>
</comment>
<organism evidence="1 2">
    <name type="scientific">Blattamonas nauphoetae</name>
    <dbReference type="NCBI Taxonomy" id="2049346"/>
    <lineage>
        <taxon>Eukaryota</taxon>
        <taxon>Metamonada</taxon>
        <taxon>Preaxostyla</taxon>
        <taxon>Oxymonadida</taxon>
        <taxon>Blattamonas</taxon>
    </lineage>
</organism>
<protein>
    <submittedName>
        <fullName evidence="1">Uncharacterized protein</fullName>
    </submittedName>
</protein>
<dbReference type="SUPFAM" id="SSF51126">
    <property type="entry name" value="Pectin lyase-like"/>
    <property type="match status" value="3"/>
</dbReference>
<dbReference type="Proteomes" id="UP001281761">
    <property type="component" value="Unassembled WGS sequence"/>
</dbReference>
<sequence>MKMSNISTTHSSLAHHISNRVGNVSIVGSSVKNSEDVLTSGLVPGMSLATSFFVANTTISQCFTNAVDITENNTSMTQTTLSASHTFINCSWTSTTSSQHGGAIFCDGVGSLTILSCSFTKCTATTPNTSCGGGLFFSGQYKFTFCLRNSYFGSCSSAQQAGSLSCTQPSSLEITRTNFSKSTSDITIPTTHLRFPPAGTILSHLRFEEGLAHSRHASAGAIDFDTILGTLTHSNLLFNSNKAGLGGAISYSALTGSDVSWFSCIFFNNTAGILRPIIDDPGSSCSFGNDLFFSSNQKEWNMTLAREGSFRNCFSNSAIPKIAIEVNASLSIRFPTNKTLLSDLLPTPSPIVSVRDDANDGAGCGMNYFLPCKTLGYAGKNQLSSSTGEVLVETGLYAETMGFGVNTMSMTITSFGNENPVFDLSSVQETFMTISNGFDANLKNLSFFIAKHPLIEHKGTGNVNMDSCLFVGSGNGETIAPGLISISTGALAVINTNFSSLKVGSGGLLKWDAAESVTLANLFFLNLETTLSAPFTITPAATLSLSGLYFERCVGASFSDFGVDPSAFSQMTTTDSLLSTSASPRTPLNDGEQLTLWPSYQMVVDGNEGVDEAFCWFSTKKCRTLSNLITRLGSNFEGRIRVVKGKIMETKIEPVNSQILTVTGESQTESIICLKSSENSLIIVPSASSLSLSSLTLTLPSEQTQSPYFSSSGTLHITSVKFIFDSSDVPLSVGLFSVNSGTVVLSYFALSIPPTSKSLFIVTGGLLHLGQTCKLVNPSSATHSVSIFSLSSGTLRLDSASLDFSNRFISSQSLISQTGGSLALSGMSIENTTRSSGDGSVVSSTLSSGSLSIASSSFSSCICSDGKGGTLMIALMSSGTLTISDTSFKSCSSTGNGGGIWIDASSYVGSDPPTLHRLSFGQNEEANSCGEDKDGRDVFMVGGTLKEIVTKEKWLGTFETAPEWTLVGLDGPSGEKVDLATMLLQTVLFVGKNGNDENGDGMTNTPFLTLHGGIEKEMDENKMIWFEIVESAEIGKRIVMEGGMRTTITLSKRAKGSKLVCSISDTSDQQDGQIVVCGHTLSIRGLELNMKVGFGTVFVVGKEGRVGLWECSVTGERGLKSGLVRVVAEGEVIMNKVTMTDMSLTGKASIVEMAGGRVWMEGSSFSDVTVAGGGVLCGRVSGGMEVRKTLFTGCRGERFGSVVRVRAAGSSVVLSECTFRDCWSGVNFGEVEWSVWRVGGGSVFVWMERKKGGKLESVDLSGSEFTNCILENTNTTTVSTARGRDCVGGSGFLIVGGRGHRVDLSDVSVSDCVCRNVEVGDKRGFSGGVVGWTEKAVQTDRRGMKVRGSEVGMVQIAK</sequence>
<evidence type="ECO:0000313" key="1">
    <source>
        <dbReference type="EMBL" id="KAK2941497.1"/>
    </source>
</evidence>
<reference evidence="1 2" key="1">
    <citation type="journal article" date="2022" name="bioRxiv">
        <title>Genomics of Preaxostyla Flagellates Illuminates Evolutionary Transitions and the Path Towards Mitochondrial Loss.</title>
        <authorList>
            <person name="Novak L.V.F."/>
            <person name="Treitli S.C."/>
            <person name="Pyrih J."/>
            <person name="Halakuc P."/>
            <person name="Pipaliya S.V."/>
            <person name="Vacek V."/>
            <person name="Brzon O."/>
            <person name="Soukal P."/>
            <person name="Eme L."/>
            <person name="Dacks J.B."/>
            <person name="Karnkowska A."/>
            <person name="Elias M."/>
            <person name="Hampl V."/>
        </authorList>
    </citation>
    <scope>NUCLEOTIDE SEQUENCE [LARGE SCALE GENOMIC DNA]</scope>
    <source>
        <strain evidence="1">NAU3</strain>
        <tissue evidence="1">Gut</tissue>
    </source>
</reference>
<name>A0ABQ9WPT9_9EUKA</name>
<keyword evidence="2" id="KW-1185">Reference proteome</keyword>
<dbReference type="EMBL" id="JARBJD010000496">
    <property type="protein sequence ID" value="KAK2941497.1"/>
    <property type="molecule type" value="Genomic_DNA"/>
</dbReference>
<proteinExistence type="predicted"/>